<proteinExistence type="predicted"/>
<reference evidence="2 3" key="1">
    <citation type="submission" date="2022-01" db="EMBL/GenBank/DDBJ databases">
        <title>Flavihumibacter sp. nov., isolated from sediment of a river.</title>
        <authorList>
            <person name="Liu H."/>
        </authorList>
    </citation>
    <scope>NUCLEOTIDE SEQUENCE [LARGE SCALE GENOMIC DNA]</scope>
    <source>
        <strain evidence="2 3">RY-1</strain>
    </source>
</reference>
<sequence>MKKIKAAEQKEEQEKKESKSSGSADIVSSRCFFTNELSLTMKISVQDYSLHMVSNTIDRSYPLFHPPCWAFPENAFHVYG</sequence>
<gene>
    <name evidence="2" type="ORF">L0U88_04445</name>
</gene>
<dbReference type="RefSeq" id="WP_234864405.1">
    <property type="nucleotide sequence ID" value="NZ_JAKEVY010000001.1"/>
</dbReference>
<evidence type="ECO:0000256" key="1">
    <source>
        <dbReference type="SAM" id="MobiDB-lite"/>
    </source>
</evidence>
<feature type="compositionally biased region" description="Basic and acidic residues" evidence="1">
    <location>
        <begin position="1"/>
        <end position="19"/>
    </location>
</feature>
<dbReference type="EMBL" id="JAKEVY010000001">
    <property type="protein sequence ID" value="MCF1713878.1"/>
    <property type="molecule type" value="Genomic_DNA"/>
</dbReference>
<evidence type="ECO:0000313" key="3">
    <source>
        <dbReference type="Proteomes" id="UP001200145"/>
    </source>
</evidence>
<keyword evidence="3" id="KW-1185">Reference proteome</keyword>
<accession>A0ABS9BDT2</accession>
<evidence type="ECO:0000313" key="2">
    <source>
        <dbReference type="EMBL" id="MCF1713878.1"/>
    </source>
</evidence>
<organism evidence="2 3">
    <name type="scientific">Flavihumibacter fluminis</name>
    <dbReference type="NCBI Taxonomy" id="2909236"/>
    <lineage>
        <taxon>Bacteria</taxon>
        <taxon>Pseudomonadati</taxon>
        <taxon>Bacteroidota</taxon>
        <taxon>Chitinophagia</taxon>
        <taxon>Chitinophagales</taxon>
        <taxon>Chitinophagaceae</taxon>
        <taxon>Flavihumibacter</taxon>
    </lineage>
</organism>
<dbReference type="Proteomes" id="UP001200145">
    <property type="component" value="Unassembled WGS sequence"/>
</dbReference>
<protein>
    <submittedName>
        <fullName evidence="2">Uncharacterized protein</fullName>
    </submittedName>
</protein>
<feature type="region of interest" description="Disordered" evidence="1">
    <location>
        <begin position="1"/>
        <end position="25"/>
    </location>
</feature>
<comment type="caution">
    <text evidence="2">The sequence shown here is derived from an EMBL/GenBank/DDBJ whole genome shotgun (WGS) entry which is preliminary data.</text>
</comment>
<name>A0ABS9BDT2_9BACT</name>